<keyword evidence="1" id="KW-0472">Membrane</keyword>
<feature type="transmembrane region" description="Helical" evidence="1">
    <location>
        <begin position="20"/>
        <end position="37"/>
    </location>
</feature>
<evidence type="ECO:0008006" key="3">
    <source>
        <dbReference type="Google" id="ProtNLM"/>
    </source>
</evidence>
<accession>A0AAU3GPS1</accession>
<sequence>MDRAGRLYAEESRALNTLNVVVFVLAAGLIAMGCVKADRVRGWRESFNPSAPDIPDSAFVAARVVLFGMAGLGIFAAFQLMAVVADQEWSDDELSSAVSHATADLDGTSRFGDIFEEDDDDAGGFDERFATMIEEKVIEKGGGGAPQSGVGADAAVSNTPSDADYTVTASGADAAFCVHVVRTRSKDGDYTPPGVAGGAGSVTVPNYDFAVTSRAGEC</sequence>
<reference evidence="2" key="1">
    <citation type="submission" date="2022-10" db="EMBL/GenBank/DDBJ databases">
        <title>The complete genomes of actinobacterial strains from the NBC collection.</title>
        <authorList>
            <person name="Joergensen T.S."/>
            <person name="Alvarez Arevalo M."/>
            <person name="Sterndorff E.B."/>
            <person name="Faurdal D."/>
            <person name="Vuksanovic O."/>
            <person name="Mourched A.-S."/>
            <person name="Charusanti P."/>
            <person name="Shaw S."/>
            <person name="Blin K."/>
            <person name="Weber T."/>
        </authorList>
    </citation>
    <scope>NUCLEOTIDE SEQUENCE</scope>
    <source>
        <strain evidence="2">NBC_01401</strain>
    </source>
</reference>
<protein>
    <recommendedName>
        <fullName evidence="3">Secreted protein</fullName>
    </recommendedName>
</protein>
<evidence type="ECO:0000256" key="1">
    <source>
        <dbReference type="SAM" id="Phobius"/>
    </source>
</evidence>
<dbReference type="AlphaFoldDB" id="A0AAU3GPS1"/>
<evidence type="ECO:0000313" key="2">
    <source>
        <dbReference type="EMBL" id="WTY95019.1"/>
    </source>
</evidence>
<feature type="transmembrane region" description="Helical" evidence="1">
    <location>
        <begin position="58"/>
        <end position="78"/>
    </location>
</feature>
<keyword evidence="1" id="KW-1133">Transmembrane helix</keyword>
<organism evidence="2">
    <name type="scientific">Streptomyces sp. NBC_01401</name>
    <dbReference type="NCBI Taxonomy" id="2903854"/>
    <lineage>
        <taxon>Bacteria</taxon>
        <taxon>Bacillati</taxon>
        <taxon>Actinomycetota</taxon>
        <taxon>Actinomycetes</taxon>
        <taxon>Kitasatosporales</taxon>
        <taxon>Streptomycetaceae</taxon>
        <taxon>Streptomyces</taxon>
    </lineage>
</organism>
<dbReference type="EMBL" id="CP109535">
    <property type="protein sequence ID" value="WTY95019.1"/>
    <property type="molecule type" value="Genomic_DNA"/>
</dbReference>
<proteinExistence type="predicted"/>
<keyword evidence="1" id="KW-0812">Transmembrane</keyword>
<gene>
    <name evidence="2" type="ORF">OG626_08990</name>
</gene>
<dbReference type="PROSITE" id="PS51257">
    <property type="entry name" value="PROKAR_LIPOPROTEIN"/>
    <property type="match status" value="1"/>
</dbReference>
<name>A0AAU3GPS1_9ACTN</name>